<gene>
    <name evidence="1" type="ORF">S12H4_36399</name>
</gene>
<sequence>DLPMRHRMEREHAVRDLLLALGCELPGNGV</sequence>
<organism evidence="1">
    <name type="scientific">marine sediment metagenome</name>
    <dbReference type="NCBI Taxonomy" id="412755"/>
    <lineage>
        <taxon>unclassified sequences</taxon>
        <taxon>metagenomes</taxon>
        <taxon>ecological metagenomes</taxon>
    </lineage>
</organism>
<dbReference type="AlphaFoldDB" id="X1UEZ8"/>
<protein>
    <submittedName>
        <fullName evidence="1">Uncharacterized protein</fullName>
    </submittedName>
</protein>
<comment type="caution">
    <text evidence="1">The sequence shown here is derived from an EMBL/GenBank/DDBJ whole genome shotgun (WGS) entry which is preliminary data.</text>
</comment>
<dbReference type="EMBL" id="BARW01021697">
    <property type="protein sequence ID" value="GAI90914.1"/>
    <property type="molecule type" value="Genomic_DNA"/>
</dbReference>
<reference evidence="1" key="1">
    <citation type="journal article" date="2014" name="Front. Microbiol.">
        <title>High frequency of phylogenetically diverse reductive dehalogenase-homologous genes in deep subseafloor sedimentary metagenomes.</title>
        <authorList>
            <person name="Kawai M."/>
            <person name="Futagami T."/>
            <person name="Toyoda A."/>
            <person name="Takaki Y."/>
            <person name="Nishi S."/>
            <person name="Hori S."/>
            <person name="Arai W."/>
            <person name="Tsubouchi T."/>
            <person name="Morono Y."/>
            <person name="Uchiyama I."/>
            <person name="Ito T."/>
            <person name="Fujiyama A."/>
            <person name="Inagaki F."/>
            <person name="Takami H."/>
        </authorList>
    </citation>
    <scope>NUCLEOTIDE SEQUENCE</scope>
    <source>
        <strain evidence="1">Expedition CK06-06</strain>
    </source>
</reference>
<accession>X1UEZ8</accession>
<name>X1UEZ8_9ZZZZ</name>
<feature type="non-terminal residue" evidence="1">
    <location>
        <position position="1"/>
    </location>
</feature>
<proteinExistence type="predicted"/>
<evidence type="ECO:0000313" key="1">
    <source>
        <dbReference type="EMBL" id="GAI90914.1"/>
    </source>
</evidence>